<dbReference type="STRING" id="180088.A0A1J8PS49"/>
<dbReference type="AlphaFoldDB" id="A0A1J8PS49"/>
<protein>
    <submittedName>
        <fullName evidence="1">Uncharacterized protein</fullName>
    </submittedName>
</protein>
<comment type="caution">
    <text evidence="1">The sequence shown here is derived from an EMBL/GenBank/DDBJ whole genome shotgun (WGS) entry which is preliminary data.</text>
</comment>
<name>A0A1J8PS49_9AGAM</name>
<accession>A0A1J8PS49</accession>
<keyword evidence="2" id="KW-1185">Reference proteome</keyword>
<proteinExistence type="predicted"/>
<evidence type="ECO:0000313" key="1">
    <source>
        <dbReference type="EMBL" id="OJA10595.1"/>
    </source>
</evidence>
<gene>
    <name evidence="1" type="ORF">AZE42_11013</name>
</gene>
<dbReference type="Proteomes" id="UP000183567">
    <property type="component" value="Unassembled WGS sequence"/>
</dbReference>
<dbReference type="OrthoDB" id="346907at2759"/>
<dbReference type="EMBL" id="LVVM01005434">
    <property type="protein sequence ID" value="OJA10595.1"/>
    <property type="molecule type" value="Genomic_DNA"/>
</dbReference>
<reference evidence="1 2" key="1">
    <citation type="submission" date="2016-03" db="EMBL/GenBank/DDBJ databases">
        <title>Comparative genomics of the ectomycorrhizal sister species Rhizopogon vinicolor and Rhizopogon vesiculosus (Basidiomycota: Boletales) reveals a divergence of the mating type B locus.</title>
        <authorList>
            <person name="Mujic A.B."/>
            <person name="Kuo A."/>
            <person name="Tritt A."/>
            <person name="Lipzen A."/>
            <person name="Chen C."/>
            <person name="Johnson J."/>
            <person name="Sharma A."/>
            <person name="Barry K."/>
            <person name="Grigoriev I.V."/>
            <person name="Spatafora J.W."/>
        </authorList>
    </citation>
    <scope>NUCLEOTIDE SEQUENCE [LARGE SCALE GENOMIC DNA]</scope>
    <source>
        <strain evidence="1 2">AM-OR11-056</strain>
    </source>
</reference>
<sequence>MLLRDYQFGPLPAMVSPWMKNGSLTTYLGKNFAELTIERKLQIVCDFSTKNACNSSEP</sequence>
<evidence type="ECO:0000313" key="2">
    <source>
        <dbReference type="Proteomes" id="UP000183567"/>
    </source>
</evidence>
<organism evidence="1 2">
    <name type="scientific">Rhizopogon vesiculosus</name>
    <dbReference type="NCBI Taxonomy" id="180088"/>
    <lineage>
        <taxon>Eukaryota</taxon>
        <taxon>Fungi</taxon>
        <taxon>Dikarya</taxon>
        <taxon>Basidiomycota</taxon>
        <taxon>Agaricomycotina</taxon>
        <taxon>Agaricomycetes</taxon>
        <taxon>Agaricomycetidae</taxon>
        <taxon>Boletales</taxon>
        <taxon>Suillineae</taxon>
        <taxon>Rhizopogonaceae</taxon>
        <taxon>Rhizopogon</taxon>
    </lineage>
</organism>